<evidence type="ECO:0000313" key="1">
    <source>
        <dbReference type="EMBL" id="EGI67383.1"/>
    </source>
</evidence>
<accession>F4WEM0</accession>
<sequence>MSAKRTQVTPVRCDTFIEAFRRDDLRLVMPIDLIMKQSIMKQSTSDIGQWIHVTSFALTIYFRSKESIGESSSGRSLDYSSLAWHFYDIKNPDSSSDSFFLHVIIDRRDASSEANVFPTRDTFVSTTRCFQHWTSLLSLSIARVGVYSSKASLAKSHSIDYGEP</sequence>
<gene>
    <name evidence="1" type="ORF">G5I_04026</name>
</gene>
<evidence type="ECO:0000313" key="2">
    <source>
        <dbReference type="Proteomes" id="UP000007755"/>
    </source>
</evidence>
<dbReference type="AlphaFoldDB" id="F4WEM0"/>
<keyword evidence="2" id="KW-1185">Reference proteome</keyword>
<reference evidence="1" key="1">
    <citation type="submission" date="2011-02" db="EMBL/GenBank/DDBJ databases">
        <title>The genome of the leaf-cutting ant Acromyrmex echinatior suggests key adaptations to social evolution and fungus farming.</title>
        <authorList>
            <person name="Nygaard S."/>
            <person name="Zhang G."/>
        </authorList>
    </citation>
    <scope>NUCLEOTIDE SEQUENCE</scope>
</reference>
<name>F4WEM0_ACREC</name>
<dbReference type="InParanoid" id="F4WEM0"/>
<protein>
    <submittedName>
        <fullName evidence="1">Uncharacterized protein</fullName>
    </submittedName>
</protein>
<organism evidence="2">
    <name type="scientific">Acromyrmex echinatior</name>
    <name type="common">Panamanian leafcutter ant</name>
    <name type="synonym">Acromyrmex octospinosus echinatior</name>
    <dbReference type="NCBI Taxonomy" id="103372"/>
    <lineage>
        <taxon>Eukaryota</taxon>
        <taxon>Metazoa</taxon>
        <taxon>Ecdysozoa</taxon>
        <taxon>Arthropoda</taxon>
        <taxon>Hexapoda</taxon>
        <taxon>Insecta</taxon>
        <taxon>Pterygota</taxon>
        <taxon>Neoptera</taxon>
        <taxon>Endopterygota</taxon>
        <taxon>Hymenoptera</taxon>
        <taxon>Apocrita</taxon>
        <taxon>Aculeata</taxon>
        <taxon>Formicoidea</taxon>
        <taxon>Formicidae</taxon>
        <taxon>Myrmicinae</taxon>
        <taxon>Acromyrmex</taxon>
    </lineage>
</organism>
<dbReference type="Proteomes" id="UP000007755">
    <property type="component" value="Unassembled WGS sequence"/>
</dbReference>
<proteinExistence type="predicted"/>
<dbReference type="EMBL" id="GL888103">
    <property type="protein sequence ID" value="EGI67383.1"/>
    <property type="molecule type" value="Genomic_DNA"/>
</dbReference>